<evidence type="ECO:0000313" key="2">
    <source>
        <dbReference type="EMBL" id="MBA0839047.1"/>
    </source>
</evidence>
<dbReference type="EMBL" id="JABFAE010000010">
    <property type="protein sequence ID" value="MBA0839047.1"/>
    <property type="molecule type" value="Genomic_DNA"/>
</dbReference>
<sequence length="97" mass="11095">MTQDPSDAKATKDLQLSVRGALRSRREGDKKDAEAELSDSVGHSDDDDEASFDARMRRQILNRHKELVNLPSKQKMQNDILKRQLEKCLKASPSWKM</sequence>
<protein>
    <submittedName>
        <fullName evidence="2">Uncharacterized protein</fullName>
    </submittedName>
</protein>
<proteinExistence type="predicted"/>
<gene>
    <name evidence="2" type="ORF">Goarm_004819</name>
</gene>
<name>A0A7J9JXY9_9ROSI</name>
<dbReference type="AlphaFoldDB" id="A0A7J9JXY9"/>
<evidence type="ECO:0000313" key="3">
    <source>
        <dbReference type="Proteomes" id="UP000593575"/>
    </source>
</evidence>
<keyword evidence="3" id="KW-1185">Reference proteome</keyword>
<feature type="compositionally biased region" description="Basic and acidic residues" evidence="1">
    <location>
        <begin position="24"/>
        <end position="34"/>
    </location>
</feature>
<comment type="caution">
    <text evidence="2">The sequence shown here is derived from an EMBL/GenBank/DDBJ whole genome shotgun (WGS) entry which is preliminary data.</text>
</comment>
<accession>A0A7J9JXY9</accession>
<feature type="compositionally biased region" description="Basic and acidic residues" evidence="1">
    <location>
        <begin position="1"/>
        <end position="12"/>
    </location>
</feature>
<evidence type="ECO:0000256" key="1">
    <source>
        <dbReference type="SAM" id="MobiDB-lite"/>
    </source>
</evidence>
<dbReference type="Proteomes" id="UP000593575">
    <property type="component" value="Unassembled WGS sequence"/>
</dbReference>
<organism evidence="2 3">
    <name type="scientific">Gossypium armourianum</name>
    <dbReference type="NCBI Taxonomy" id="34283"/>
    <lineage>
        <taxon>Eukaryota</taxon>
        <taxon>Viridiplantae</taxon>
        <taxon>Streptophyta</taxon>
        <taxon>Embryophyta</taxon>
        <taxon>Tracheophyta</taxon>
        <taxon>Spermatophyta</taxon>
        <taxon>Magnoliopsida</taxon>
        <taxon>eudicotyledons</taxon>
        <taxon>Gunneridae</taxon>
        <taxon>Pentapetalae</taxon>
        <taxon>rosids</taxon>
        <taxon>malvids</taxon>
        <taxon>Malvales</taxon>
        <taxon>Malvaceae</taxon>
        <taxon>Malvoideae</taxon>
        <taxon>Gossypium</taxon>
    </lineage>
</organism>
<feature type="region of interest" description="Disordered" evidence="1">
    <location>
        <begin position="1"/>
        <end position="52"/>
    </location>
</feature>
<reference evidence="2 3" key="1">
    <citation type="journal article" date="2019" name="Genome Biol. Evol.">
        <title>Insights into the evolution of the New World diploid cottons (Gossypium, subgenus Houzingenia) based on genome sequencing.</title>
        <authorList>
            <person name="Grover C.E."/>
            <person name="Arick M.A. 2nd"/>
            <person name="Thrash A."/>
            <person name="Conover J.L."/>
            <person name="Sanders W.S."/>
            <person name="Peterson D.G."/>
            <person name="Frelichowski J.E."/>
            <person name="Scheffler J.A."/>
            <person name="Scheffler B.E."/>
            <person name="Wendel J.F."/>
        </authorList>
    </citation>
    <scope>NUCLEOTIDE SEQUENCE [LARGE SCALE GENOMIC DNA]</scope>
    <source>
        <strain evidence="2">6</strain>
        <tissue evidence="2">Leaf</tissue>
    </source>
</reference>